<organism evidence="1 2">
    <name type="scientific">Ambrosiozyma monospora</name>
    <name type="common">Yeast</name>
    <name type="synonym">Endomycopsis monosporus</name>
    <dbReference type="NCBI Taxonomy" id="43982"/>
    <lineage>
        <taxon>Eukaryota</taxon>
        <taxon>Fungi</taxon>
        <taxon>Dikarya</taxon>
        <taxon>Ascomycota</taxon>
        <taxon>Saccharomycotina</taxon>
        <taxon>Pichiomycetes</taxon>
        <taxon>Pichiales</taxon>
        <taxon>Pichiaceae</taxon>
        <taxon>Ambrosiozyma</taxon>
    </lineage>
</organism>
<accession>A0ACB5SR49</accession>
<proteinExistence type="predicted"/>
<reference evidence="1" key="1">
    <citation type="submission" date="2023-04" db="EMBL/GenBank/DDBJ databases">
        <title>Ambrosiozyma monospora NBRC 10751.</title>
        <authorList>
            <person name="Ichikawa N."/>
            <person name="Sato H."/>
            <person name="Tonouchi N."/>
        </authorList>
    </citation>
    <scope>NUCLEOTIDE SEQUENCE</scope>
    <source>
        <strain evidence="1">NBRC 10751</strain>
    </source>
</reference>
<gene>
    <name evidence="1" type="ORF">Amon02_000017600</name>
</gene>
<keyword evidence="2" id="KW-1185">Reference proteome</keyword>
<name>A0ACB5SR49_AMBMO</name>
<sequence>MDLSKSPLLYQTYTLQPYKQIQEINMSKKQQQSNGFQFSELYVRGLKEDLLDSLQLMYFDSITFEEKTKEDYTNSKPLTLENLQLHSQALPVVPKPRVPKPAKNEDAEKLDDFQRYNKKRVSTGSSPLTEEEFEKVMDTLSLSGSDSSSDEEDADDDFYKRESKLDSIMETNEASIQSSVSFLNTRSPFVLFKSPLLPPGKCFAVYKTTLEATLPNADPLLYLKNLNSPSEKSTLKTQTSALFMIGGGHFAGAIISHQPLKTKGNQGTPQELQLQSVQLLEHKTFHRYTTRRKQGGSQSAMDNAKGKANSAGSNLRRYNEQALQQDVRELLSLWKPQLDQCQNIFIKASGAAGHKTLVGYPGATISSDDKRVKIFPFTTKRPTSNEIKRAWVELNYLKIQDIPNSSRSEFDKQERQKELLEKSKKQPKKSATPKADSDPDAKLSEELVALLKKSKAPALISFIKKNKVDVNFRLAPKSDYHNTPTMLHYASSHGLNHMVQILLNNLKADPTIQNEHGKVAAQIAHDVQTKYTFEVVRGKLGEEYCDWVNAAKVENVKTREEVEQINKAASERESEEKKQLHAKELENFKKEQEQRRVDKFGQGRKLTSSTPIVAPKKTEEQNLNSLTAQQRMRVMREQRARAAEARLKKMNGGQ</sequence>
<dbReference type="EMBL" id="BSXS01000028">
    <property type="protein sequence ID" value="GME70384.1"/>
    <property type="molecule type" value="Genomic_DNA"/>
</dbReference>
<comment type="caution">
    <text evidence="1">The sequence shown here is derived from an EMBL/GenBank/DDBJ whole genome shotgun (WGS) entry which is preliminary data.</text>
</comment>
<dbReference type="Proteomes" id="UP001165064">
    <property type="component" value="Unassembled WGS sequence"/>
</dbReference>
<evidence type="ECO:0000313" key="1">
    <source>
        <dbReference type="EMBL" id="GME70384.1"/>
    </source>
</evidence>
<protein>
    <submittedName>
        <fullName evidence="1">Unnamed protein product</fullName>
    </submittedName>
</protein>
<evidence type="ECO:0000313" key="2">
    <source>
        <dbReference type="Proteomes" id="UP001165064"/>
    </source>
</evidence>